<keyword evidence="5" id="KW-0793">Thylakoid</keyword>
<dbReference type="GO" id="GO:0005509">
    <property type="term" value="F:calcium ion binding"/>
    <property type="evidence" value="ECO:0007669"/>
    <property type="project" value="InterPro"/>
</dbReference>
<gene>
    <name evidence="8" type="ORF">MUK42_25953</name>
</gene>
<comment type="subcellular location">
    <subcellularLocation>
        <location evidence="1">Plastid</location>
        <location evidence="1">Chloroplast thylakoid membrane</location>
    </subcellularLocation>
</comment>
<dbReference type="Gene3D" id="1.20.120.290">
    <property type="entry name" value="Oxygen-evolving enhancer protein 3 (PsbQ), four-helix up-down bundle"/>
    <property type="match status" value="1"/>
</dbReference>
<dbReference type="InterPro" id="IPR054099">
    <property type="entry name" value="PSII_PsbQ_pln"/>
</dbReference>
<dbReference type="InterPro" id="IPR023222">
    <property type="entry name" value="PsbQ-like_dom_sf"/>
</dbReference>
<dbReference type="PANTHER" id="PTHR33399">
    <property type="entry name" value="OXYGEN-EVOLVING ENHANCER PROTEIN 3-1, CHLOROPLASTIC"/>
    <property type="match status" value="1"/>
</dbReference>
<evidence type="ECO:0000313" key="9">
    <source>
        <dbReference type="Proteomes" id="UP001055439"/>
    </source>
</evidence>
<accession>A0A9E7I076</accession>
<evidence type="ECO:0000256" key="5">
    <source>
        <dbReference type="ARBA" id="ARBA00023078"/>
    </source>
</evidence>
<reference evidence="8" key="1">
    <citation type="submission" date="2022-05" db="EMBL/GenBank/DDBJ databases">
        <title>The Musa troglodytarum L. genome provides insights into the mechanism of non-climacteric behaviour and enrichment of carotenoids.</title>
        <authorList>
            <person name="Wang J."/>
        </authorList>
    </citation>
    <scope>NUCLEOTIDE SEQUENCE</scope>
    <source>
        <tissue evidence="8">Leaf</tissue>
    </source>
</reference>
<dbReference type="OrthoDB" id="783722at2759"/>
<organism evidence="8 9">
    <name type="scientific">Musa troglodytarum</name>
    <name type="common">fe'i banana</name>
    <dbReference type="NCBI Taxonomy" id="320322"/>
    <lineage>
        <taxon>Eukaryota</taxon>
        <taxon>Viridiplantae</taxon>
        <taxon>Streptophyta</taxon>
        <taxon>Embryophyta</taxon>
        <taxon>Tracheophyta</taxon>
        <taxon>Spermatophyta</taxon>
        <taxon>Magnoliopsida</taxon>
        <taxon>Liliopsida</taxon>
        <taxon>Zingiberales</taxon>
        <taxon>Musaceae</taxon>
        <taxon>Musa</taxon>
    </lineage>
</organism>
<proteinExistence type="inferred from homology"/>
<protein>
    <submittedName>
        <fullName evidence="8">Oxygen evolving enhancer protein 3 (PsbQ)</fullName>
    </submittedName>
</protein>
<dbReference type="Proteomes" id="UP001055439">
    <property type="component" value="Chromosome 8"/>
</dbReference>
<keyword evidence="3" id="KW-0934">Plastid</keyword>
<dbReference type="InterPro" id="IPR008797">
    <property type="entry name" value="PSII_PsbQ"/>
</dbReference>
<dbReference type="GO" id="GO:0009767">
    <property type="term" value="P:photosynthetic electron transport chain"/>
    <property type="evidence" value="ECO:0007669"/>
    <property type="project" value="TreeGrafter"/>
</dbReference>
<evidence type="ECO:0000256" key="2">
    <source>
        <dbReference type="ARBA" id="ARBA00022528"/>
    </source>
</evidence>
<keyword evidence="4" id="KW-0809">Transit peptide</keyword>
<name>A0A9E7I076_9LILI</name>
<evidence type="ECO:0000256" key="1">
    <source>
        <dbReference type="ARBA" id="ARBA00004334"/>
    </source>
</evidence>
<dbReference type="PANTHER" id="PTHR33399:SF8">
    <property type="entry name" value="OS04G0522800 PROTEIN"/>
    <property type="match status" value="1"/>
</dbReference>
<dbReference type="EMBL" id="CP097510">
    <property type="protein sequence ID" value="URE40110.1"/>
    <property type="molecule type" value="Genomic_DNA"/>
</dbReference>
<dbReference type="GO" id="GO:0009535">
    <property type="term" value="C:chloroplast thylakoid membrane"/>
    <property type="evidence" value="ECO:0007669"/>
    <property type="project" value="UniProtKB-SubCell"/>
</dbReference>
<keyword evidence="9" id="KW-1185">Reference proteome</keyword>
<evidence type="ECO:0000313" key="8">
    <source>
        <dbReference type="EMBL" id="URE40112.1"/>
    </source>
</evidence>
<dbReference type="SUPFAM" id="SSF101112">
    <property type="entry name" value="Oxygen-evolving enhancer protein 3"/>
    <property type="match status" value="1"/>
</dbReference>
<dbReference type="EMBL" id="CP097510">
    <property type="protein sequence ID" value="URE40112.1"/>
    <property type="molecule type" value="Genomic_DNA"/>
</dbReference>
<comment type="similarity">
    <text evidence="7">Belongs to the PsbQ family.</text>
</comment>
<dbReference type="Pfam" id="PF05757">
    <property type="entry name" value="PsbQ"/>
    <property type="match status" value="1"/>
</dbReference>
<dbReference type="AlphaFoldDB" id="A0A9E7I076"/>
<evidence type="ECO:0000256" key="7">
    <source>
        <dbReference type="ARBA" id="ARBA00035649"/>
    </source>
</evidence>
<evidence type="ECO:0000256" key="4">
    <source>
        <dbReference type="ARBA" id="ARBA00022946"/>
    </source>
</evidence>
<evidence type="ECO:0000256" key="6">
    <source>
        <dbReference type="ARBA" id="ARBA00023136"/>
    </source>
</evidence>
<keyword evidence="2" id="KW-0150">Chloroplast</keyword>
<sequence>MEWRGCVCRIRDCVFELLSTEDDLIQQDEDTWELMASELRLKSTFLYCDLNQLISNTRDEHKKVLTDLANRLFHSMEELNLAVKNRSISLAQARYNDAAHILQEVMAALLFPHQVEH</sequence>
<keyword evidence="6" id="KW-0472">Membrane</keyword>
<dbReference type="GO" id="GO:0019898">
    <property type="term" value="C:extrinsic component of membrane"/>
    <property type="evidence" value="ECO:0007669"/>
    <property type="project" value="InterPro"/>
</dbReference>
<evidence type="ECO:0000256" key="3">
    <source>
        <dbReference type="ARBA" id="ARBA00022640"/>
    </source>
</evidence>
<dbReference type="GO" id="GO:0009654">
    <property type="term" value="C:photosystem II oxygen evolving complex"/>
    <property type="evidence" value="ECO:0007669"/>
    <property type="project" value="InterPro"/>
</dbReference>